<evidence type="ECO:0000313" key="7">
    <source>
        <dbReference type="EMBL" id="TNJ60322.1"/>
    </source>
</evidence>
<comment type="similarity">
    <text evidence="2">Belongs to the bacterial solute-binding protein 8 family.</text>
</comment>
<keyword evidence="8" id="KW-1185">Reference proteome</keyword>
<evidence type="ECO:0000256" key="4">
    <source>
        <dbReference type="ARBA" id="ARBA00022729"/>
    </source>
</evidence>
<dbReference type="GO" id="GO:1901678">
    <property type="term" value="P:iron coordination entity transport"/>
    <property type="evidence" value="ECO:0007669"/>
    <property type="project" value="UniProtKB-ARBA"/>
</dbReference>
<keyword evidence="4 5" id="KW-0732">Signal</keyword>
<evidence type="ECO:0000259" key="6">
    <source>
        <dbReference type="PROSITE" id="PS50983"/>
    </source>
</evidence>
<proteinExistence type="inferred from homology"/>
<protein>
    <submittedName>
        <fullName evidence="7">ABC transporter substrate-binding protein</fullName>
    </submittedName>
</protein>
<evidence type="ECO:0000256" key="5">
    <source>
        <dbReference type="SAM" id="SignalP"/>
    </source>
</evidence>
<dbReference type="Proteomes" id="UP000307943">
    <property type="component" value="Unassembled WGS sequence"/>
</dbReference>
<dbReference type="RefSeq" id="WP_139607073.1">
    <property type="nucleotide sequence ID" value="NZ_VDCQ01000084.1"/>
</dbReference>
<dbReference type="InterPro" id="IPR002491">
    <property type="entry name" value="ABC_transptr_periplasmic_BD"/>
</dbReference>
<reference evidence="7 8" key="1">
    <citation type="submission" date="2019-05" db="EMBL/GenBank/DDBJ databases">
        <title>We sequenced the genome of Paenibacillus hemerocallicola KCTC 33185 for further insight into its adaptation and study the phylogeny of Paenibacillus.</title>
        <authorList>
            <person name="Narsing Rao M.P."/>
        </authorList>
    </citation>
    <scope>NUCLEOTIDE SEQUENCE [LARGE SCALE GENOMIC DNA]</scope>
    <source>
        <strain evidence="7 8">KCTC 33185</strain>
    </source>
</reference>
<dbReference type="PANTHER" id="PTHR30532:SF26">
    <property type="entry name" value="IRON(3+)-HYDROXAMATE-BINDING PROTEIN FHUD"/>
    <property type="match status" value="1"/>
</dbReference>
<dbReference type="PROSITE" id="PS50983">
    <property type="entry name" value="FE_B12_PBP"/>
    <property type="match status" value="1"/>
</dbReference>
<organism evidence="7 8">
    <name type="scientific">Paenibacillus hemerocallicola</name>
    <dbReference type="NCBI Taxonomy" id="1172614"/>
    <lineage>
        <taxon>Bacteria</taxon>
        <taxon>Bacillati</taxon>
        <taxon>Bacillota</taxon>
        <taxon>Bacilli</taxon>
        <taxon>Bacillales</taxon>
        <taxon>Paenibacillaceae</taxon>
        <taxon>Paenibacillus</taxon>
    </lineage>
</organism>
<feature type="signal peptide" evidence="5">
    <location>
        <begin position="1"/>
        <end position="25"/>
    </location>
</feature>
<dbReference type="EMBL" id="VDCQ01000084">
    <property type="protein sequence ID" value="TNJ60322.1"/>
    <property type="molecule type" value="Genomic_DNA"/>
</dbReference>
<name>A0A5C4SXG0_9BACL</name>
<dbReference type="InterPro" id="IPR051313">
    <property type="entry name" value="Bact_iron-sidero_bind"/>
</dbReference>
<feature type="domain" description="Fe/B12 periplasmic-binding" evidence="6">
    <location>
        <begin position="73"/>
        <end position="333"/>
    </location>
</feature>
<dbReference type="Pfam" id="PF01497">
    <property type="entry name" value="Peripla_BP_2"/>
    <property type="match status" value="1"/>
</dbReference>
<comment type="subcellular location">
    <subcellularLocation>
        <location evidence="1">Cell envelope</location>
    </subcellularLocation>
</comment>
<sequence>MPYLKRVLFAGLAAALLAVMLAACASKQDEAVNAASGAKSAGQGAAEAARTTDKPKTRLYKTVKGDIEIPVEPKRIVATQYLGHLLTLGVKPVGAGSASLKQYFLKDRTEGIADIGDDSVALEKIALLEPDLIIRPSDKNYEQFSKIAPTIVVPWGQKDVMDELRDFGEMVGKKAEAEAAIKRFEAKAAEAKQKLAGVIGPDETVGVYEIWAKSFWAVSQSFGRGTRNLYASLGYSPPESLKKYIFEKGGSGLDMSLEVLPQHAADHMFVTVYAADGGDKRAADIMNSELWKDLPAVKNNRVYKLDIDQFAAGDLISLEKQLDIQVQMLLSQNKK</sequence>
<dbReference type="PROSITE" id="PS51257">
    <property type="entry name" value="PROKAR_LIPOPROTEIN"/>
    <property type="match status" value="1"/>
</dbReference>
<dbReference type="Gene3D" id="3.40.50.1980">
    <property type="entry name" value="Nitrogenase molybdenum iron protein domain"/>
    <property type="match status" value="2"/>
</dbReference>
<evidence type="ECO:0000256" key="1">
    <source>
        <dbReference type="ARBA" id="ARBA00004196"/>
    </source>
</evidence>
<keyword evidence="3" id="KW-0813">Transport</keyword>
<dbReference type="PANTHER" id="PTHR30532">
    <property type="entry name" value="IRON III DICITRATE-BINDING PERIPLASMIC PROTEIN"/>
    <property type="match status" value="1"/>
</dbReference>
<feature type="chain" id="PRO_5039392954" evidence="5">
    <location>
        <begin position="26"/>
        <end position="335"/>
    </location>
</feature>
<evidence type="ECO:0000313" key="8">
    <source>
        <dbReference type="Proteomes" id="UP000307943"/>
    </source>
</evidence>
<dbReference type="SUPFAM" id="SSF53807">
    <property type="entry name" value="Helical backbone' metal receptor"/>
    <property type="match status" value="1"/>
</dbReference>
<dbReference type="AlphaFoldDB" id="A0A5C4SXG0"/>
<dbReference type="GO" id="GO:0030288">
    <property type="term" value="C:outer membrane-bounded periplasmic space"/>
    <property type="evidence" value="ECO:0007669"/>
    <property type="project" value="TreeGrafter"/>
</dbReference>
<evidence type="ECO:0000256" key="3">
    <source>
        <dbReference type="ARBA" id="ARBA00022448"/>
    </source>
</evidence>
<evidence type="ECO:0000256" key="2">
    <source>
        <dbReference type="ARBA" id="ARBA00008814"/>
    </source>
</evidence>
<comment type="caution">
    <text evidence="7">The sequence shown here is derived from an EMBL/GenBank/DDBJ whole genome shotgun (WGS) entry which is preliminary data.</text>
</comment>
<dbReference type="OrthoDB" id="2241086at2"/>
<accession>A0A5C4SXG0</accession>
<gene>
    <name evidence="7" type="ORF">FE784_35975</name>
</gene>